<dbReference type="PANTHER" id="PTHR47074">
    <property type="entry name" value="BNAC02G40300D PROTEIN"/>
    <property type="match status" value="1"/>
</dbReference>
<protein>
    <submittedName>
        <fullName evidence="1">Uncharacterized protein</fullName>
    </submittedName>
</protein>
<feature type="non-terminal residue" evidence="1">
    <location>
        <position position="210"/>
    </location>
</feature>
<proteinExistence type="predicted"/>
<comment type="caution">
    <text evidence="1">The sequence shown here is derived from an EMBL/GenBank/DDBJ whole genome shotgun (WGS) entry which is preliminary data.</text>
</comment>
<dbReference type="PANTHER" id="PTHR47074:SF61">
    <property type="entry name" value="RNASE H TYPE-1 DOMAIN-CONTAINING PROTEIN"/>
    <property type="match status" value="1"/>
</dbReference>
<name>A0A7J9G1M2_9ROSI</name>
<keyword evidence="2" id="KW-1185">Reference proteome</keyword>
<feature type="non-terminal residue" evidence="1">
    <location>
        <position position="1"/>
    </location>
</feature>
<reference evidence="1 2" key="1">
    <citation type="journal article" date="2019" name="Genome Biol. Evol.">
        <title>Insights into the evolution of the New World diploid cottons (Gossypium, subgenus Houzingenia) based on genome sequencing.</title>
        <authorList>
            <person name="Grover C.E."/>
            <person name="Arick M.A. 2nd"/>
            <person name="Thrash A."/>
            <person name="Conover J.L."/>
            <person name="Sanders W.S."/>
            <person name="Peterson D.G."/>
            <person name="Frelichowski J.E."/>
            <person name="Scheffler J.A."/>
            <person name="Scheffler B.E."/>
            <person name="Wendel J.F."/>
        </authorList>
    </citation>
    <scope>NUCLEOTIDE SEQUENCE [LARGE SCALE GENOMIC DNA]</scope>
    <source>
        <strain evidence="1">0</strain>
        <tissue evidence="1">Leaf</tissue>
    </source>
</reference>
<dbReference type="OrthoDB" id="686025at2759"/>
<evidence type="ECO:0000313" key="2">
    <source>
        <dbReference type="Proteomes" id="UP000593560"/>
    </source>
</evidence>
<dbReference type="EMBL" id="JABFAD010000001">
    <property type="protein sequence ID" value="MBA0791423.1"/>
    <property type="molecule type" value="Genomic_DNA"/>
</dbReference>
<organism evidence="1 2">
    <name type="scientific">Gossypium harknessii</name>
    <dbReference type="NCBI Taxonomy" id="34285"/>
    <lineage>
        <taxon>Eukaryota</taxon>
        <taxon>Viridiplantae</taxon>
        <taxon>Streptophyta</taxon>
        <taxon>Embryophyta</taxon>
        <taxon>Tracheophyta</taxon>
        <taxon>Spermatophyta</taxon>
        <taxon>Magnoliopsida</taxon>
        <taxon>eudicotyledons</taxon>
        <taxon>Gunneridae</taxon>
        <taxon>Pentapetalae</taxon>
        <taxon>rosids</taxon>
        <taxon>malvids</taxon>
        <taxon>Malvales</taxon>
        <taxon>Malvaceae</taxon>
        <taxon>Malvoideae</taxon>
        <taxon>Gossypium</taxon>
    </lineage>
</organism>
<evidence type="ECO:0000313" key="1">
    <source>
        <dbReference type="EMBL" id="MBA0791423.1"/>
    </source>
</evidence>
<accession>A0A7J9G1M2</accession>
<dbReference type="AlphaFoldDB" id="A0A7J9G1M2"/>
<gene>
    <name evidence="1" type="ORF">Gohar_016002</name>
</gene>
<sequence>VIFLDYGVPGCAIGIQSIIDLEEYLERLETTRDGHAVEDVWAVLHYDSPPHEDQMGLHEWLSWMFDTYNTTKHLEITITLWTLWYAHNKLVHEGTHQGVGELVAFICGYCAELAALTTVSLRSNSSAIVKWSLPPSNMVKVNADANGFPFNSLEGDSRAIIKKLVDIFVARSGNRVTHVMARDGLQRGEDRFWVEEAPDSVVLAADEYCC</sequence>
<dbReference type="InterPro" id="IPR052929">
    <property type="entry name" value="RNase_H-like_EbsB-rel"/>
</dbReference>
<dbReference type="Proteomes" id="UP000593560">
    <property type="component" value="Unassembled WGS sequence"/>
</dbReference>